<dbReference type="RefSeq" id="WP_095122664.1">
    <property type="nucleotide sequence ID" value="NZ_LT906454.1"/>
</dbReference>
<dbReference type="Proteomes" id="UP000215144">
    <property type="component" value="Chromosome 1"/>
</dbReference>
<dbReference type="KEGG" id="saco:SAME_01190"/>
<dbReference type="AlphaFoldDB" id="A0A239X1D5"/>
<dbReference type="OrthoDB" id="2237472at2"/>
<gene>
    <name evidence="3" type="ORF">SAMEA4504048_01190</name>
</gene>
<name>A0A239X1D5_STRAI</name>
<protein>
    <recommendedName>
        <fullName evidence="5">Lipoprotein</fullName>
    </recommendedName>
</protein>
<evidence type="ECO:0000313" key="3">
    <source>
        <dbReference type="EMBL" id="SNV40561.1"/>
    </source>
</evidence>
<reference evidence="3 4" key="1">
    <citation type="submission" date="2017-06" db="EMBL/GenBank/DDBJ databases">
        <authorList>
            <consortium name="Pathogen Informatics"/>
        </authorList>
    </citation>
    <scope>NUCLEOTIDE SEQUENCE [LARGE SCALE GENOMIC DNA]</scope>
    <source>
        <strain evidence="3 4">NCTC11291</strain>
    </source>
</reference>
<accession>A0A239X1D5</accession>
<sequence length="242" mass="26584">MKKQLYILLAGLLFILTSCSNTTSTVPSSNKQEERSQTPSTKVPQDKTKEALITATSSSIDFTNVKTPDDLAEQLATGGYVIVFRYTGAGGQDSPVPDKLRNLVIDDGQRISQSSLSEIAAYGQKVKDLNIPLDRVITSEYYFVWQHAQAAFGDDLDISRDLTGSLNFDDAEELETSLQNLRNRTVTPPPAGKNTFLFTHQGKFDKAYGFYPPAGTSIIFKPDGTGKPNLVAILTYDDFLNL</sequence>
<feature type="compositionally biased region" description="Polar residues" evidence="1">
    <location>
        <begin position="21"/>
        <end position="30"/>
    </location>
</feature>
<evidence type="ECO:0000256" key="1">
    <source>
        <dbReference type="SAM" id="MobiDB-lite"/>
    </source>
</evidence>
<feature type="chain" id="PRO_5039729348" description="Lipoprotein" evidence="2">
    <location>
        <begin position="24"/>
        <end position="242"/>
    </location>
</feature>
<evidence type="ECO:0008006" key="5">
    <source>
        <dbReference type="Google" id="ProtNLM"/>
    </source>
</evidence>
<feature type="signal peptide" evidence="2">
    <location>
        <begin position="1"/>
        <end position="23"/>
    </location>
</feature>
<proteinExistence type="predicted"/>
<evidence type="ECO:0000256" key="2">
    <source>
        <dbReference type="SAM" id="SignalP"/>
    </source>
</evidence>
<evidence type="ECO:0000313" key="4">
    <source>
        <dbReference type="Proteomes" id="UP000215144"/>
    </source>
</evidence>
<organism evidence="3 4">
    <name type="scientific">Streptococcus acidominimus</name>
    <dbReference type="NCBI Taxonomy" id="1326"/>
    <lineage>
        <taxon>Bacteria</taxon>
        <taxon>Bacillati</taxon>
        <taxon>Bacillota</taxon>
        <taxon>Bacilli</taxon>
        <taxon>Lactobacillales</taxon>
        <taxon>Streptococcaceae</taxon>
        <taxon>Streptococcus</taxon>
    </lineage>
</organism>
<dbReference type="EMBL" id="LT906454">
    <property type="protein sequence ID" value="SNV40561.1"/>
    <property type="molecule type" value="Genomic_DNA"/>
</dbReference>
<dbReference type="PROSITE" id="PS51257">
    <property type="entry name" value="PROKAR_LIPOPROTEIN"/>
    <property type="match status" value="1"/>
</dbReference>
<keyword evidence="2" id="KW-0732">Signal</keyword>
<feature type="region of interest" description="Disordered" evidence="1">
    <location>
        <begin position="21"/>
        <end position="48"/>
    </location>
</feature>